<organism evidence="2 3">
    <name type="scientific">Aspergillus pseudoustus</name>
    <dbReference type="NCBI Taxonomy" id="1810923"/>
    <lineage>
        <taxon>Eukaryota</taxon>
        <taxon>Fungi</taxon>
        <taxon>Dikarya</taxon>
        <taxon>Ascomycota</taxon>
        <taxon>Pezizomycotina</taxon>
        <taxon>Eurotiomycetes</taxon>
        <taxon>Eurotiomycetidae</taxon>
        <taxon>Eurotiales</taxon>
        <taxon>Aspergillaceae</taxon>
        <taxon>Aspergillus</taxon>
        <taxon>Aspergillus subgen. Nidulantes</taxon>
    </lineage>
</organism>
<dbReference type="InterPro" id="IPR056634">
    <property type="entry name" value="DUF7732"/>
</dbReference>
<dbReference type="Pfam" id="PF24866">
    <property type="entry name" value="DUF7732"/>
    <property type="match status" value="1"/>
</dbReference>
<evidence type="ECO:0000313" key="2">
    <source>
        <dbReference type="EMBL" id="KAL2845223.1"/>
    </source>
</evidence>
<evidence type="ECO:0000259" key="1">
    <source>
        <dbReference type="Pfam" id="PF24866"/>
    </source>
</evidence>
<keyword evidence="3" id="KW-1185">Reference proteome</keyword>
<sequence length="185" mass="20172">MFYPGARDFGDHFLADHDSASSTWGQIHSTNTCTPEPPCCVDKAPAARLSRAELDSFFPGDWGVDVSYGWLFNYTQNLVYVFNSAGQETDYAIVCVCVCAAVSACGWGKNLEYGYRQGIKNELNKQDRNRSAALRVVEYEGELLVGFNGTVPGSWPILACGGAHSMLPTRVGSVLGSVVVVLWFL</sequence>
<dbReference type="EMBL" id="JBFXLU010000074">
    <property type="protein sequence ID" value="KAL2845223.1"/>
    <property type="molecule type" value="Genomic_DNA"/>
</dbReference>
<feature type="domain" description="DUF7732" evidence="1">
    <location>
        <begin position="56"/>
        <end position="152"/>
    </location>
</feature>
<accession>A0ABR4JYR7</accession>
<name>A0ABR4JYR7_9EURO</name>
<proteinExistence type="predicted"/>
<gene>
    <name evidence="2" type="ORF">BJY01DRAFT_247809</name>
</gene>
<dbReference type="Proteomes" id="UP001610446">
    <property type="component" value="Unassembled WGS sequence"/>
</dbReference>
<comment type="caution">
    <text evidence="2">The sequence shown here is derived from an EMBL/GenBank/DDBJ whole genome shotgun (WGS) entry which is preliminary data.</text>
</comment>
<evidence type="ECO:0000313" key="3">
    <source>
        <dbReference type="Proteomes" id="UP001610446"/>
    </source>
</evidence>
<protein>
    <recommendedName>
        <fullName evidence="1">DUF7732 domain-containing protein</fullName>
    </recommendedName>
</protein>
<reference evidence="2 3" key="1">
    <citation type="submission" date="2024-07" db="EMBL/GenBank/DDBJ databases">
        <title>Section-level genome sequencing and comparative genomics of Aspergillus sections Usti and Cavernicolus.</title>
        <authorList>
            <consortium name="Lawrence Berkeley National Laboratory"/>
            <person name="Nybo J.L."/>
            <person name="Vesth T.C."/>
            <person name="Theobald S."/>
            <person name="Frisvad J.C."/>
            <person name="Larsen T.O."/>
            <person name="Kjaerboelling I."/>
            <person name="Rothschild-Mancinelli K."/>
            <person name="Lyhne E.K."/>
            <person name="Kogle M.E."/>
            <person name="Barry K."/>
            <person name="Clum A."/>
            <person name="Na H."/>
            <person name="Ledsgaard L."/>
            <person name="Lin J."/>
            <person name="Lipzen A."/>
            <person name="Kuo A."/>
            <person name="Riley R."/>
            <person name="Mondo S."/>
            <person name="Labutti K."/>
            <person name="Haridas S."/>
            <person name="Pangalinan J."/>
            <person name="Salamov A.A."/>
            <person name="Simmons B.A."/>
            <person name="Magnuson J.K."/>
            <person name="Chen J."/>
            <person name="Drula E."/>
            <person name="Henrissat B."/>
            <person name="Wiebenga A."/>
            <person name="Lubbers R.J."/>
            <person name="Gomes A.C."/>
            <person name="Makela M.R."/>
            <person name="Stajich J."/>
            <person name="Grigoriev I.V."/>
            <person name="Mortensen U.H."/>
            <person name="De Vries R.P."/>
            <person name="Baker S.E."/>
            <person name="Andersen M.R."/>
        </authorList>
    </citation>
    <scope>NUCLEOTIDE SEQUENCE [LARGE SCALE GENOMIC DNA]</scope>
    <source>
        <strain evidence="2 3">CBS 123904</strain>
    </source>
</reference>